<evidence type="ECO:0000313" key="2">
    <source>
        <dbReference type="EMBL" id="AUE03561.1"/>
    </source>
</evidence>
<protein>
    <recommendedName>
        <fullName evidence="1">Terminase small subunit actinomycetes phage-type domain-containing protein</fullName>
    </recommendedName>
</protein>
<dbReference type="AlphaFoldDB" id="A0A2K9BKI6"/>
<accession>A0A2K9BKI6</accession>
<gene>
    <name evidence="2" type="ORF">BB215W447A_1553</name>
</gene>
<dbReference type="EMBL" id="CP021558">
    <property type="protein sequence ID" value="AUE03561.1"/>
    <property type="molecule type" value="Genomic_DNA"/>
</dbReference>
<evidence type="ECO:0000259" key="1">
    <source>
        <dbReference type="Pfam" id="PF23931"/>
    </source>
</evidence>
<proteinExistence type="predicted"/>
<feature type="domain" description="Terminase small subunit actinomycetes phage-type" evidence="1">
    <location>
        <begin position="20"/>
        <end position="98"/>
    </location>
</feature>
<dbReference type="Proteomes" id="UP000232491">
    <property type="component" value="Chromosome"/>
</dbReference>
<organism evidence="2 3">
    <name type="scientific">Bifidobacterium breve</name>
    <dbReference type="NCBI Taxonomy" id="1685"/>
    <lineage>
        <taxon>Bacteria</taxon>
        <taxon>Bacillati</taxon>
        <taxon>Actinomycetota</taxon>
        <taxon>Actinomycetes</taxon>
        <taxon>Bifidobacteriales</taxon>
        <taxon>Bifidobacteriaceae</taxon>
        <taxon>Bifidobacterium</taxon>
    </lineage>
</organism>
<dbReference type="InterPro" id="IPR057630">
    <property type="entry name" value="Terminase_6"/>
</dbReference>
<reference evidence="2 3" key="1">
    <citation type="submission" date="2017-05" db="EMBL/GenBank/DDBJ databases">
        <title>Comparative genomics and methylome analysis of the gut commensal Bifidobacterium breve.</title>
        <authorList>
            <person name="Bottacini F."/>
            <person name="Morrissey R."/>
            <person name="Roberts R.J."/>
            <person name="James K."/>
            <person name="van Breen J."/>
            <person name="Egan M."/>
            <person name="Lambert J."/>
            <person name="van Limpt K."/>
            <person name="Stanton C."/>
            <person name="Knol J."/>
            <person name="O' Connell Motherway M."/>
            <person name="van Sinderen D."/>
        </authorList>
    </citation>
    <scope>NUCLEOTIDE SEQUENCE [LARGE SCALE GENOMIC DNA]</scope>
    <source>
        <strain evidence="2 3">215W447a</strain>
    </source>
</reference>
<evidence type="ECO:0000313" key="3">
    <source>
        <dbReference type="Proteomes" id="UP000232491"/>
    </source>
</evidence>
<dbReference type="Pfam" id="PF23931">
    <property type="entry name" value="Terminase_6"/>
    <property type="match status" value="1"/>
</dbReference>
<dbReference type="RefSeq" id="WP_106641622.1">
    <property type="nucleotide sequence ID" value="NZ_CP021558.1"/>
</dbReference>
<name>A0A2K9BKI6_BIFBR</name>
<sequence>MAVKKGVSERRFPHESMVDALERSLRNAKSLRAENAAVVAAARILAARIDSICETGFIDENGKLDNVSVPTFLKYCQSLGLTVDVPAKVGRPAKPKAEAKQETPKSDKVVQMADFMKRFG</sequence>